<dbReference type="RefSeq" id="WP_123609537.1">
    <property type="nucleotide sequence ID" value="NZ_RJVG01000005.1"/>
</dbReference>
<accession>A0A3N1XQ38</accession>
<dbReference type="AlphaFoldDB" id="A0A3N1XQ38"/>
<comment type="caution">
    <text evidence="1">The sequence shown here is derived from an EMBL/GenBank/DDBJ whole genome shotgun (WGS) entry which is preliminary data.</text>
</comment>
<reference evidence="1 2" key="1">
    <citation type="submission" date="2018-11" db="EMBL/GenBank/DDBJ databases">
        <title>Genomic Encyclopedia of Type Strains, Phase IV (KMG-IV): sequencing the most valuable type-strain genomes for metagenomic binning, comparative biology and taxonomic classification.</title>
        <authorList>
            <person name="Goeker M."/>
        </authorList>
    </citation>
    <scope>NUCLEOTIDE SEQUENCE [LARGE SCALE GENOMIC DNA]</scope>
    <source>
        <strain evidence="1 2">DSM 26537</strain>
    </source>
</reference>
<dbReference type="InterPro" id="IPR049254">
    <property type="entry name" value="Phage_tail_terminator"/>
</dbReference>
<proteinExistence type="predicted"/>
<keyword evidence="2" id="KW-1185">Reference proteome</keyword>
<dbReference type="Pfam" id="PF20765">
    <property type="entry name" value="Phage_tail_terminator_8"/>
    <property type="match status" value="1"/>
</dbReference>
<evidence type="ECO:0000313" key="1">
    <source>
        <dbReference type="EMBL" id="ROR28368.1"/>
    </source>
</evidence>
<dbReference type="OrthoDB" id="2063617at2"/>
<evidence type="ECO:0000313" key="2">
    <source>
        <dbReference type="Proteomes" id="UP000273083"/>
    </source>
</evidence>
<sequence length="143" mass="16334">MNGADIYNAVSTLLYSKYPTYKVYGHEVVEGYEKPSFFIDLLPKKNLNESINFKTKAYKILITYFPEDLNEIDNLTKADEIIELFGYKLVVSGNKIPVTDSNYEFVGENTNTLQVVIEIEYLESNNRTNSSVIANELILKEKG</sequence>
<name>A0A3N1XQ38_9FIRM</name>
<gene>
    <name evidence="1" type="ORF">EDD66_105310</name>
</gene>
<protein>
    <submittedName>
        <fullName evidence="1">Uncharacterized protein</fullName>
    </submittedName>
</protein>
<dbReference type="EMBL" id="RJVG01000005">
    <property type="protein sequence ID" value="ROR28368.1"/>
    <property type="molecule type" value="Genomic_DNA"/>
</dbReference>
<dbReference type="Proteomes" id="UP000273083">
    <property type="component" value="Unassembled WGS sequence"/>
</dbReference>
<organism evidence="1 2">
    <name type="scientific">Mobilisporobacter senegalensis</name>
    <dbReference type="NCBI Taxonomy" id="1329262"/>
    <lineage>
        <taxon>Bacteria</taxon>
        <taxon>Bacillati</taxon>
        <taxon>Bacillota</taxon>
        <taxon>Clostridia</taxon>
        <taxon>Lachnospirales</taxon>
        <taxon>Lachnospiraceae</taxon>
        <taxon>Mobilisporobacter</taxon>
    </lineage>
</organism>